<keyword evidence="2" id="KW-1185">Reference proteome</keyword>
<dbReference type="PANTHER" id="PTHR11590:SF40">
    <property type="entry name" value="HEMOCYTE PROTEIN-GLUTAMINE GAMMA-GLUTAMYLTRANSFERASE-LIKE PROTEIN"/>
    <property type="match status" value="1"/>
</dbReference>
<dbReference type="Proteomes" id="UP000678393">
    <property type="component" value="Unassembled WGS sequence"/>
</dbReference>
<accession>A0A8S3Z9P7</accession>
<evidence type="ECO:0000313" key="1">
    <source>
        <dbReference type="EMBL" id="CAG5126043.1"/>
    </source>
</evidence>
<dbReference type="AlphaFoldDB" id="A0A8S3Z9P7"/>
<organism evidence="1 2">
    <name type="scientific">Candidula unifasciata</name>
    <dbReference type="NCBI Taxonomy" id="100452"/>
    <lineage>
        <taxon>Eukaryota</taxon>
        <taxon>Metazoa</taxon>
        <taxon>Spiralia</taxon>
        <taxon>Lophotrochozoa</taxon>
        <taxon>Mollusca</taxon>
        <taxon>Gastropoda</taxon>
        <taxon>Heterobranchia</taxon>
        <taxon>Euthyneura</taxon>
        <taxon>Panpulmonata</taxon>
        <taxon>Eupulmonata</taxon>
        <taxon>Stylommatophora</taxon>
        <taxon>Helicina</taxon>
        <taxon>Helicoidea</taxon>
        <taxon>Geomitridae</taxon>
        <taxon>Candidula</taxon>
    </lineage>
</organism>
<dbReference type="InterPro" id="IPR014756">
    <property type="entry name" value="Ig_E-set"/>
</dbReference>
<feature type="non-terminal residue" evidence="1">
    <location>
        <position position="1"/>
    </location>
</feature>
<protein>
    <submittedName>
        <fullName evidence="1">Uncharacterized protein</fullName>
    </submittedName>
</protein>
<dbReference type="InterPro" id="IPR036985">
    <property type="entry name" value="Transglutaminase-like_sf"/>
</dbReference>
<sequence length="93" mass="10914">ENIVSVDLTSPANCYVARWRFAILVGKQQGFDTIIFLYQHETHIYVLFNPWCKEDEVYFAEKALLNEYVLNSHGIIFMGSHDRIVPKAWNFCQ</sequence>
<dbReference type="Gene3D" id="2.60.40.10">
    <property type="entry name" value="Immunoglobulins"/>
    <property type="match status" value="1"/>
</dbReference>
<dbReference type="SUPFAM" id="SSF54001">
    <property type="entry name" value="Cysteine proteinases"/>
    <property type="match status" value="1"/>
</dbReference>
<dbReference type="SUPFAM" id="SSF81296">
    <property type="entry name" value="E set domains"/>
    <property type="match status" value="1"/>
</dbReference>
<evidence type="ECO:0000313" key="2">
    <source>
        <dbReference type="Proteomes" id="UP000678393"/>
    </source>
</evidence>
<dbReference type="GO" id="GO:0003810">
    <property type="term" value="F:protein-glutamine gamma-glutamyltransferase activity"/>
    <property type="evidence" value="ECO:0007669"/>
    <property type="project" value="TreeGrafter"/>
</dbReference>
<feature type="non-terminal residue" evidence="1">
    <location>
        <position position="93"/>
    </location>
</feature>
<dbReference type="InterPro" id="IPR013783">
    <property type="entry name" value="Ig-like_fold"/>
</dbReference>
<dbReference type="Gene3D" id="3.90.260.10">
    <property type="entry name" value="Transglutaminase-like"/>
    <property type="match status" value="1"/>
</dbReference>
<dbReference type="InterPro" id="IPR050779">
    <property type="entry name" value="Transglutaminase"/>
</dbReference>
<comment type="caution">
    <text evidence="1">The sequence shown here is derived from an EMBL/GenBank/DDBJ whole genome shotgun (WGS) entry which is preliminary data.</text>
</comment>
<proteinExistence type="predicted"/>
<dbReference type="EMBL" id="CAJHNH020002227">
    <property type="protein sequence ID" value="CAG5126043.1"/>
    <property type="molecule type" value="Genomic_DNA"/>
</dbReference>
<dbReference type="OrthoDB" id="6155068at2759"/>
<name>A0A8S3Z9P7_9EUPU</name>
<gene>
    <name evidence="1" type="ORF">CUNI_LOCUS11601</name>
</gene>
<dbReference type="PANTHER" id="PTHR11590">
    <property type="entry name" value="PROTEIN-GLUTAMINE GAMMA-GLUTAMYLTRANSFERASE"/>
    <property type="match status" value="1"/>
</dbReference>
<reference evidence="1" key="1">
    <citation type="submission" date="2021-04" db="EMBL/GenBank/DDBJ databases">
        <authorList>
            <consortium name="Molecular Ecology Group"/>
        </authorList>
    </citation>
    <scope>NUCLEOTIDE SEQUENCE</scope>
</reference>
<dbReference type="InterPro" id="IPR038765">
    <property type="entry name" value="Papain-like_cys_pep_sf"/>
</dbReference>